<keyword evidence="1" id="KW-0689">Ribosomal protein</keyword>
<organism evidence="1 2">
    <name type="scientific">Aminirod propionatiphilus</name>
    <dbReference type="NCBI Taxonomy" id="3415223"/>
    <lineage>
        <taxon>Bacteria</taxon>
        <taxon>Thermotogati</taxon>
        <taxon>Synergistota</taxon>
        <taxon>Synergistia</taxon>
        <taxon>Synergistales</taxon>
        <taxon>Aminiphilaceae</taxon>
        <taxon>Aminirod</taxon>
    </lineage>
</organism>
<keyword evidence="1" id="KW-0687">Ribonucleoprotein</keyword>
<gene>
    <name evidence="1" type="primary">rpsF</name>
    <name evidence="1" type="ORF">KIH16_04820</name>
</gene>
<evidence type="ECO:0000313" key="2">
    <source>
        <dbReference type="Proteomes" id="UP000682204"/>
    </source>
</evidence>
<keyword evidence="2" id="KW-1185">Reference proteome</keyword>
<name>A0ACD1E049_9BACT</name>
<accession>A0ACD1E049</accession>
<sequence>MRPYELMVLLKPEIEDHKATVEVLGEVVRGLGGEIAKVDIWGKRRLAYPIDKIVDGFYALYTLDMDPTQVQELDRLLKLRDDVIRHIVVRLDEK</sequence>
<evidence type="ECO:0000313" key="1">
    <source>
        <dbReference type="EMBL" id="QVL37579.1"/>
    </source>
</evidence>
<dbReference type="Proteomes" id="UP000682204">
    <property type="component" value="Chromosome"/>
</dbReference>
<dbReference type="EMBL" id="CP074691">
    <property type="protein sequence ID" value="QVL37579.1"/>
    <property type="molecule type" value="Genomic_DNA"/>
</dbReference>
<protein>
    <submittedName>
        <fullName evidence="1">30S ribosomal protein S6</fullName>
    </submittedName>
</protein>
<reference evidence="1" key="1">
    <citation type="submission" date="2021-05" db="EMBL/GenBank/DDBJ databases">
        <title>An isolated secondary fermenter in methanogenic hydrocarbon-degrading communities.</title>
        <authorList>
            <person name="Liu Y.-F."/>
            <person name="Liu Z.-l."/>
        </authorList>
    </citation>
    <scope>NUCLEOTIDE SEQUENCE</scope>
    <source>
        <strain evidence="1">L-13</strain>
    </source>
</reference>
<proteinExistence type="predicted"/>